<name>A0A0E9W3B3_ANGAN</name>
<feature type="compositionally biased region" description="Basic and acidic residues" evidence="1">
    <location>
        <begin position="11"/>
        <end position="21"/>
    </location>
</feature>
<dbReference type="AlphaFoldDB" id="A0A0E9W3B3"/>
<reference evidence="2" key="2">
    <citation type="journal article" date="2015" name="Fish Shellfish Immunol.">
        <title>Early steps in the European eel (Anguilla anguilla)-Vibrio vulnificus interaction in the gills: Role of the RtxA13 toxin.</title>
        <authorList>
            <person name="Callol A."/>
            <person name="Pajuelo D."/>
            <person name="Ebbesson L."/>
            <person name="Teles M."/>
            <person name="MacKenzie S."/>
            <person name="Amaro C."/>
        </authorList>
    </citation>
    <scope>NUCLEOTIDE SEQUENCE</scope>
</reference>
<proteinExistence type="predicted"/>
<protein>
    <submittedName>
        <fullName evidence="2">Uncharacterized protein</fullName>
    </submittedName>
</protein>
<evidence type="ECO:0000313" key="2">
    <source>
        <dbReference type="EMBL" id="JAH84832.1"/>
    </source>
</evidence>
<reference evidence="2" key="1">
    <citation type="submission" date="2014-11" db="EMBL/GenBank/DDBJ databases">
        <authorList>
            <person name="Amaro Gonzalez C."/>
        </authorList>
    </citation>
    <scope>NUCLEOTIDE SEQUENCE</scope>
</reference>
<organism evidence="2">
    <name type="scientific">Anguilla anguilla</name>
    <name type="common">European freshwater eel</name>
    <name type="synonym">Muraena anguilla</name>
    <dbReference type="NCBI Taxonomy" id="7936"/>
    <lineage>
        <taxon>Eukaryota</taxon>
        <taxon>Metazoa</taxon>
        <taxon>Chordata</taxon>
        <taxon>Craniata</taxon>
        <taxon>Vertebrata</taxon>
        <taxon>Euteleostomi</taxon>
        <taxon>Actinopterygii</taxon>
        <taxon>Neopterygii</taxon>
        <taxon>Teleostei</taxon>
        <taxon>Anguilliformes</taxon>
        <taxon>Anguillidae</taxon>
        <taxon>Anguilla</taxon>
    </lineage>
</organism>
<feature type="region of interest" description="Disordered" evidence="1">
    <location>
        <begin position="1"/>
        <end position="26"/>
    </location>
</feature>
<evidence type="ECO:0000256" key="1">
    <source>
        <dbReference type="SAM" id="MobiDB-lite"/>
    </source>
</evidence>
<sequence>MVGVRPHSTVKNRENKSDRGVGRGANQCELRGGAFAIQDDMRRRTGIF</sequence>
<accession>A0A0E9W3B3</accession>
<dbReference type="EMBL" id="GBXM01023745">
    <property type="protein sequence ID" value="JAH84832.1"/>
    <property type="molecule type" value="Transcribed_RNA"/>
</dbReference>